<name>A0A367XUC9_9MICO</name>
<reference evidence="2 3" key="1">
    <citation type="submission" date="2018-07" db="EMBL/GenBank/DDBJ databases">
        <title>Microbacterium endoborsara sp. nov., a novel actinobacterium isolated from Borszczowia aralocaspica.</title>
        <authorList>
            <person name="An D."/>
        </authorList>
    </citation>
    <scope>NUCLEOTIDE SEQUENCE [LARGE SCALE GENOMIC DNA]</scope>
    <source>
        <strain evidence="2 3">C1.15228</strain>
    </source>
</reference>
<dbReference type="RefSeq" id="WP_114118664.1">
    <property type="nucleotide sequence ID" value="NZ_BMHU01000005.1"/>
</dbReference>
<keyword evidence="1" id="KW-0472">Membrane</keyword>
<keyword evidence="3" id="KW-1185">Reference proteome</keyword>
<evidence type="ECO:0000313" key="2">
    <source>
        <dbReference type="EMBL" id="RCK57227.1"/>
    </source>
</evidence>
<organism evidence="2 3">
    <name type="scientific">Microbacterium sorbitolivorans</name>
    <dbReference type="NCBI Taxonomy" id="1867410"/>
    <lineage>
        <taxon>Bacteria</taxon>
        <taxon>Bacillati</taxon>
        <taxon>Actinomycetota</taxon>
        <taxon>Actinomycetes</taxon>
        <taxon>Micrococcales</taxon>
        <taxon>Microbacteriaceae</taxon>
        <taxon>Microbacterium</taxon>
    </lineage>
</organism>
<comment type="caution">
    <text evidence="2">The sequence shown here is derived from an EMBL/GenBank/DDBJ whole genome shotgun (WGS) entry which is preliminary data.</text>
</comment>
<keyword evidence="2" id="KW-0418">Kinase</keyword>
<evidence type="ECO:0000256" key="1">
    <source>
        <dbReference type="SAM" id="Phobius"/>
    </source>
</evidence>
<keyword evidence="2" id="KW-0808">Transferase</keyword>
<sequence>MSAESGIRTPATRIAATLLALEALVLVILTGWQIVEIIAGELTSVTTSVALVVLTLIAAVGVAAFAFAVWTGKSWGRSGGIVTQVLIVAIAIGSVQGGAGHWGIALALAAPAVVTFIALIGSARGAAPRQLSDN</sequence>
<proteinExistence type="predicted"/>
<keyword evidence="1" id="KW-0812">Transmembrane</keyword>
<feature type="transmembrane region" description="Helical" evidence="1">
    <location>
        <begin position="102"/>
        <end position="121"/>
    </location>
</feature>
<dbReference type="Proteomes" id="UP000253508">
    <property type="component" value="Unassembled WGS sequence"/>
</dbReference>
<feature type="transmembrane region" description="Helical" evidence="1">
    <location>
        <begin position="47"/>
        <end position="71"/>
    </location>
</feature>
<dbReference type="OrthoDB" id="5083736at2"/>
<dbReference type="EMBL" id="QORO01000005">
    <property type="protein sequence ID" value="RCK57227.1"/>
    <property type="molecule type" value="Genomic_DNA"/>
</dbReference>
<gene>
    <name evidence="2" type="ORF">DTO57_13060</name>
</gene>
<evidence type="ECO:0000313" key="3">
    <source>
        <dbReference type="Proteomes" id="UP000253508"/>
    </source>
</evidence>
<feature type="transmembrane region" description="Helical" evidence="1">
    <location>
        <begin position="78"/>
        <end position="96"/>
    </location>
</feature>
<dbReference type="GO" id="GO:0016301">
    <property type="term" value="F:kinase activity"/>
    <property type="evidence" value="ECO:0007669"/>
    <property type="project" value="UniProtKB-KW"/>
</dbReference>
<accession>A0A367XUC9</accession>
<feature type="transmembrane region" description="Helical" evidence="1">
    <location>
        <begin position="12"/>
        <end position="35"/>
    </location>
</feature>
<dbReference type="AlphaFoldDB" id="A0A367XUC9"/>
<keyword evidence="1" id="KW-1133">Transmembrane helix</keyword>
<protein>
    <submittedName>
        <fullName evidence="2">Histidine kinase</fullName>
    </submittedName>
</protein>